<name>A0A4U0NJC3_9ACTN</name>
<dbReference type="OrthoDB" id="4282003at2"/>
<evidence type="ECO:0000313" key="4">
    <source>
        <dbReference type="EMBL" id="TJZ54290.1"/>
    </source>
</evidence>
<evidence type="ECO:0000259" key="3">
    <source>
        <dbReference type="PROSITE" id="PS50075"/>
    </source>
</evidence>
<gene>
    <name evidence="4" type="ORF">FCH28_14080</name>
</gene>
<dbReference type="PROSITE" id="PS50075">
    <property type="entry name" value="CARRIER"/>
    <property type="match status" value="1"/>
</dbReference>
<dbReference type="GO" id="GO:0031177">
    <property type="term" value="F:phosphopantetheine binding"/>
    <property type="evidence" value="ECO:0007669"/>
    <property type="project" value="InterPro"/>
</dbReference>
<protein>
    <submittedName>
        <fullName evidence="4">Acyl carrier protein</fullName>
    </submittedName>
</protein>
<dbReference type="SMART" id="SM00823">
    <property type="entry name" value="PKS_PP"/>
    <property type="match status" value="1"/>
</dbReference>
<evidence type="ECO:0000256" key="1">
    <source>
        <dbReference type="ARBA" id="ARBA00022450"/>
    </source>
</evidence>
<organism evidence="4 5">
    <name type="scientific">Streptomyces piniterrae</name>
    <dbReference type="NCBI Taxonomy" id="2571125"/>
    <lineage>
        <taxon>Bacteria</taxon>
        <taxon>Bacillati</taxon>
        <taxon>Actinomycetota</taxon>
        <taxon>Actinomycetes</taxon>
        <taxon>Kitasatosporales</taxon>
        <taxon>Streptomycetaceae</taxon>
        <taxon>Streptomyces</taxon>
    </lineage>
</organism>
<comment type="caution">
    <text evidence="4">The sequence shown here is derived from an EMBL/GenBank/DDBJ whole genome shotgun (WGS) entry which is preliminary data.</text>
</comment>
<keyword evidence="5" id="KW-1185">Reference proteome</keyword>
<dbReference type="InterPro" id="IPR020806">
    <property type="entry name" value="PKS_PP-bd"/>
</dbReference>
<dbReference type="Proteomes" id="UP000308697">
    <property type="component" value="Unassembled WGS sequence"/>
</dbReference>
<dbReference type="AlphaFoldDB" id="A0A4U0NJC3"/>
<keyword evidence="1" id="KW-0596">Phosphopantetheine</keyword>
<evidence type="ECO:0000256" key="2">
    <source>
        <dbReference type="ARBA" id="ARBA00022553"/>
    </source>
</evidence>
<accession>A0A4U0NJC3</accession>
<evidence type="ECO:0000313" key="5">
    <source>
        <dbReference type="Proteomes" id="UP000308697"/>
    </source>
</evidence>
<dbReference type="Pfam" id="PF00550">
    <property type="entry name" value="PP-binding"/>
    <property type="match status" value="1"/>
</dbReference>
<reference evidence="4 5" key="1">
    <citation type="submission" date="2019-04" db="EMBL/GenBank/DDBJ databases">
        <title>Streptomyces piniterrae sp. nov., a heliquinomycin-producing actinomycete isolated from rhizosphere soil of Pinus yunnanensis.</title>
        <authorList>
            <person name="Zhuang X."/>
            <person name="Zhao J."/>
        </authorList>
    </citation>
    <scope>NUCLEOTIDE SEQUENCE [LARGE SCALE GENOMIC DNA]</scope>
    <source>
        <strain evidence="5">jys28</strain>
    </source>
</reference>
<dbReference type="EMBL" id="SUMB01000004">
    <property type="protein sequence ID" value="TJZ54290.1"/>
    <property type="molecule type" value="Genomic_DNA"/>
</dbReference>
<dbReference type="InterPro" id="IPR036736">
    <property type="entry name" value="ACP-like_sf"/>
</dbReference>
<dbReference type="SUPFAM" id="SSF47336">
    <property type="entry name" value="ACP-like"/>
    <property type="match status" value="1"/>
</dbReference>
<proteinExistence type="predicted"/>
<sequence>MNAHRTAPQEITEQEVSDHLVQVLADLLELAPDAIDPDLPLSAFGIDSATSTWLAGELERWCGFPLDRKLLLGRPSIVEAAEDVVAFLRAQPDAEARSL</sequence>
<dbReference type="RefSeq" id="WP_136740215.1">
    <property type="nucleotide sequence ID" value="NZ_SUMB01000004.1"/>
</dbReference>
<feature type="domain" description="Carrier" evidence="3">
    <location>
        <begin position="14"/>
        <end position="88"/>
    </location>
</feature>
<dbReference type="InterPro" id="IPR009081">
    <property type="entry name" value="PP-bd_ACP"/>
</dbReference>
<keyword evidence="2" id="KW-0597">Phosphoprotein</keyword>
<dbReference type="GO" id="GO:0017000">
    <property type="term" value="P:antibiotic biosynthetic process"/>
    <property type="evidence" value="ECO:0007669"/>
    <property type="project" value="UniProtKB-ARBA"/>
</dbReference>
<dbReference type="Gene3D" id="1.10.1200.10">
    <property type="entry name" value="ACP-like"/>
    <property type="match status" value="1"/>
</dbReference>